<gene>
    <name evidence="2" type="ORF">IHE39_29485</name>
</gene>
<evidence type="ECO:0000313" key="2">
    <source>
        <dbReference type="EMBL" id="MBE1208429.1"/>
    </source>
</evidence>
<reference evidence="2 3" key="1">
    <citation type="submission" date="2020-09" db="EMBL/GenBank/DDBJ databases">
        <title>Draft Genome Sequence of Aminobacter carboxidus type strain DSM 1086, a soil Gram-negative carboxydobacterium.</title>
        <authorList>
            <person name="Turrini P."/>
            <person name="Tescari M."/>
            <person name="Artuso I."/>
            <person name="Lugli G.A."/>
            <person name="Frangipani E."/>
            <person name="Ventura M."/>
            <person name="Visca P."/>
        </authorList>
    </citation>
    <scope>NUCLEOTIDE SEQUENCE [LARGE SCALE GENOMIC DNA]</scope>
    <source>
        <strain evidence="2 3">DSM 1086</strain>
    </source>
</reference>
<evidence type="ECO:0000313" key="3">
    <source>
        <dbReference type="Proteomes" id="UP000598227"/>
    </source>
</evidence>
<accession>A0ABR9GY27</accession>
<organism evidence="2 3">
    <name type="scientific">Aminobacter carboxidus</name>
    <dbReference type="NCBI Taxonomy" id="376165"/>
    <lineage>
        <taxon>Bacteria</taxon>
        <taxon>Pseudomonadati</taxon>
        <taxon>Pseudomonadota</taxon>
        <taxon>Alphaproteobacteria</taxon>
        <taxon>Hyphomicrobiales</taxon>
        <taxon>Phyllobacteriaceae</taxon>
        <taxon>Aminobacter</taxon>
    </lineage>
</organism>
<dbReference type="Proteomes" id="UP000598227">
    <property type="component" value="Unassembled WGS sequence"/>
</dbReference>
<comment type="caution">
    <text evidence="2">The sequence shown here is derived from an EMBL/GenBank/DDBJ whole genome shotgun (WGS) entry which is preliminary data.</text>
</comment>
<evidence type="ECO:0008006" key="4">
    <source>
        <dbReference type="Google" id="ProtNLM"/>
    </source>
</evidence>
<feature type="compositionally biased region" description="Basic and acidic residues" evidence="1">
    <location>
        <begin position="16"/>
        <end position="34"/>
    </location>
</feature>
<dbReference type="EMBL" id="JACZEP010000021">
    <property type="protein sequence ID" value="MBE1208429.1"/>
    <property type="molecule type" value="Genomic_DNA"/>
</dbReference>
<feature type="region of interest" description="Disordered" evidence="1">
    <location>
        <begin position="1"/>
        <end position="34"/>
    </location>
</feature>
<proteinExistence type="predicted"/>
<sequence length="50" mass="5584">MTVRAKANQATGTMDTARKEHAKREAEEDKARDIVDEVKSDVGVVSRQVR</sequence>
<dbReference type="RefSeq" id="WP_192569032.1">
    <property type="nucleotide sequence ID" value="NZ_JACZEP010000021.1"/>
</dbReference>
<evidence type="ECO:0000256" key="1">
    <source>
        <dbReference type="SAM" id="MobiDB-lite"/>
    </source>
</evidence>
<keyword evidence="3" id="KW-1185">Reference proteome</keyword>
<name>A0ABR9GY27_9HYPH</name>
<protein>
    <recommendedName>
        <fullName evidence="4">CsbD family protein</fullName>
    </recommendedName>
</protein>